<evidence type="ECO:0000256" key="3">
    <source>
        <dbReference type="ARBA" id="ARBA00022832"/>
    </source>
</evidence>
<keyword evidence="6" id="KW-0443">Lipid metabolism</keyword>
<dbReference type="EMBL" id="DF968080">
    <property type="protein sequence ID" value="GAP04125.1"/>
    <property type="molecule type" value="Genomic_DNA"/>
</dbReference>
<feature type="site" description="Important for catalytic activity" evidence="8">
    <location>
        <position position="140"/>
    </location>
</feature>
<comment type="pathway">
    <text evidence="2">Lipid metabolism; butanoate metabolism.</text>
</comment>
<dbReference type="SUPFAM" id="SSF48179">
    <property type="entry name" value="6-phosphogluconate dehydrogenase C-terminal domain-like"/>
    <property type="match status" value="1"/>
</dbReference>
<evidence type="ECO:0000313" key="11">
    <source>
        <dbReference type="EMBL" id="GAP04125.1"/>
    </source>
</evidence>
<dbReference type="GO" id="GO:0070403">
    <property type="term" value="F:NAD+ binding"/>
    <property type="evidence" value="ECO:0007669"/>
    <property type="project" value="InterPro"/>
</dbReference>
<dbReference type="SUPFAM" id="SSF51735">
    <property type="entry name" value="NAD(P)-binding Rossmann-fold domains"/>
    <property type="match status" value="1"/>
</dbReference>
<evidence type="ECO:0000256" key="1">
    <source>
        <dbReference type="ARBA" id="ARBA00005005"/>
    </source>
</evidence>
<dbReference type="PANTHER" id="PTHR43561">
    <property type="match status" value="1"/>
</dbReference>
<keyword evidence="4" id="KW-0560">Oxidoreductase</keyword>
<dbReference type="InterPro" id="IPR036291">
    <property type="entry name" value="NAD(P)-bd_dom_sf"/>
</dbReference>
<dbReference type="GO" id="GO:0006635">
    <property type="term" value="P:fatty acid beta-oxidation"/>
    <property type="evidence" value="ECO:0007669"/>
    <property type="project" value="TreeGrafter"/>
</dbReference>
<dbReference type="InterPro" id="IPR052242">
    <property type="entry name" value="Mito_3-hydroxyacyl-CoA_DH"/>
</dbReference>
<dbReference type="AlphaFoldDB" id="A0A3F3GYN3"/>
<sequence>MTIKNVVVAGGGVLGSQIAFQSAFTDFNVTVYGRSEDSLKRAKERLQPYVAIYNDFYDDGQKADSVIEKIRFTADLEKAVKDADLVIEAIPESLAAKESFYRTLSSVAPAKTIFATNSSTFIPSQFVDYVSQPERLLAIHFANQIWANNTAEIMGHAGTNAQYMDDLVQFAKDIRMVPFRLNKEQHGYLLNSLLVPFLEAGQKLWADEVADPQTIDKAWMIATGAPMGPFAILDVIGLNTPYNLALAQAKDNPIEEKIAALLKERIDQNEMGLATQKGFYEYPKPAYQNPDFLK</sequence>
<dbReference type="InterPro" id="IPR022694">
    <property type="entry name" value="3-OHacyl-CoA_DH"/>
</dbReference>
<feature type="domain" description="3-hydroxyacyl-CoA dehydrogenase NAD binding" evidence="10">
    <location>
        <begin position="5"/>
        <end position="181"/>
    </location>
</feature>
<comment type="pathway">
    <text evidence="1">Lipid metabolism; fatty acid beta-oxidation.</text>
</comment>
<dbReference type="Proteomes" id="UP000064514">
    <property type="component" value="Unassembled WGS sequence"/>
</dbReference>
<evidence type="ECO:0000256" key="2">
    <source>
        <dbReference type="ARBA" id="ARBA00005086"/>
    </source>
</evidence>
<dbReference type="Gene3D" id="3.40.50.720">
    <property type="entry name" value="NAD(P)-binding Rossmann-like Domain"/>
    <property type="match status" value="1"/>
</dbReference>
<dbReference type="Pfam" id="PF00725">
    <property type="entry name" value="3HCDH"/>
    <property type="match status" value="1"/>
</dbReference>
<feature type="domain" description="3-hydroxyacyl-CoA dehydrogenase C-terminal" evidence="9">
    <location>
        <begin position="187"/>
        <end position="282"/>
    </location>
</feature>
<keyword evidence="3" id="KW-0276">Fatty acid metabolism</keyword>
<dbReference type="RefSeq" id="WP_059393569.1">
    <property type="nucleotide sequence ID" value="NZ_DF968080.1"/>
</dbReference>
<dbReference type="PANTHER" id="PTHR43561:SF3">
    <property type="entry name" value="HYDROXYACYL-COENZYME A DEHYDROGENASE, MITOCHONDRIAL"/>
    <property type="match status" value="1"/>
</dbReference>
<evidence type="ECO:0000259" key="9">
    <source>
        <dbReference type="Pfam" id="PF00725"/>
    </source>
</evidence>
<dbReference type="NCBIfam" id="NF006143">
    <property type="entry name" value="PRK08293.1"/>
    <property type="match status" value="1"/>
</dbReference>
<accession>A0A3F3GYN3</accession>
<dbReference type="InterPro" id="IPR013328">
    <property type="entry name" value="6PGD_dom2"/>
</dbReference>
<evidence type="ECO:0000259" key="10">
    <source>
        <dbReference type="Pfam" id="PF02737"/>
    </source>
</evidence>
<proteinExistence type="predicted"/>
<protein>
    <submittedName>
        <fullName evidence="11">3-hydroxyacyl-CoA dehydrogenase, NAD binding domain protein</fullName>
    </submittedName>
</protein>
<dbReference type="STRING" id="709323.GCA_001047135_00666"/>
<name>A0A3F3GYN3_9LACO</name>
<evidence type="ECO:0000256" key="5">
    <source>
        <dbReference type="ARBA" id="ARBA00023027"/>
    </source>
</evidence>
<gene>
    <name evidence="11" type="ORF">FTRO_0030650</name>
</gene>
<comment type="catalytic activity">
    <reaction evidence="7">
        <text>a (3S)-3-hydroxyacyl-CoA + NAD(+) = a 3-oxoacyl-CoA + NADH + H(+)</text>
        <dbReference type="Rhea" id="RHEA:22432"/>
        <dbReference type="ChEBI" id="CHEBI:15378"/>
        <dbReference type="ChEBI" id="CHEBI:57318"/>
        <dbReference type="ChEBI" id="CHEBI:57540"/>
        <dbReference type="ChEBI" id="CHEBI:57945"/>
        <dbReference type="ChEBI" id="CHEBI:90726"/>
        <dbReference type="EC" id="1.1.1.35"/>
    </reaction>
</comment>
<evidence type="ECO:0000256" key="7">
    <source>
        <dbReference type="ARBA" id="ARBA00049556"/>
    </source>
</evidence>
<dbReference type="InterPro" id="IPR006108">
    <property type="entry name" value="3HC_DH_C"/>
</dbReference>
<dbReference type="GO" id="GO:0003857">
    <property type="term" value="F:(3S)-3-hydroxyacyl-CoA dehydrogenase (NAD+) activity"/>
    <property type="evidence" value="ECO:0007669"/>
    <property type="project" value="UniProtKB-EC"/>
</dbReference>
<dbReference type="Pfam" id="PF02737">
    <property type="entry name" value="3HCDH_N"/>
    <property type="match status" value="1"/>
</dbReference>
<keyword evidence="5" id="KW-0520">NAD</keyword>
<dbReference type="InterPro" id="IPR006176">
    <property type="entry name" value="3-OHacyl-CoA_DH_NAD-bd"/>
</dbReference>
<dbReference type="Gene3D" id="1.10.1040.10">
    <property type="entry name" value="N-(1-d-carboxylethyl)-l-norvaline Dehydrogenase, domain 2"/>
    <property type="match status" value="1"/>
</dbReference>
<reference evidence="11" key="1">
    <citation type="journal article" date="2015" name="BMC Genomics">
        <title>Comparative genomics of Fructobacillus spp. and Leuconostoc spp. reveals niche-specific evolution of Fructobacillus spp.</title>
        <authorList>
            <person name="Endo A."/>
            <person name="Tanizawa Y."/>
            <person name="Tanaka N."/>
            <person name="Maeno S."/>
            <person name="Kumar H."/>
            <person name="Shiwa Y."/>
            <person name="Okada S."/>
            <person name="Yoshikawa H."/>
            <person name="Dicks L."/>
            <person name="Nakagawa J."/>
            <person name="Arita M."/>
        </authorList>
    </citation>
    <scope>NUCLEOTIDE SEQUENCE [LARGE SCALE GENOMIC DNA]</scope>
    <source>
        <strain evidence="11">F214-1</strain>
    </source>
</reference>
<organism evidence="11">
    <name type="scientific">Fructobacillus tropaeoli</name>
    <dbReference type="NCBI Taxonomy" id="709323"/>
    <lineage>
        <taxon>Bacteria</taxon>
        <taxon>Bacillati</taxon>
        <taxon>Bacillota</taxon>
        <taxon>Bacilli</taxon>
        <taxon>Lactobacillales</taxon>
        <taxon>Lactobacillaceae</taxon>
        <taxon>Fructobacillus</taxon>
    </lineage>
</organism>
<dbReference type="PIRSF" id="PIRSF000105">
    <property type="entry name" value="HCDH"/>
    <property type="match status" value="1"/>
</dbReference>
<evidence type="ECO:0000256" key="6">
    <source>
        <dbReference type="ARBA" id="ARBA00023098"/>
    </source>
</evidence>
<evidence type="ECO:0000256" key="8">
    <source>
        <dbReference type="PIRSR" id="PIRSR000105-1"/>
    </source>
</evidence>
<dbReference type="InterPro" id="IPR008927">
    <property type="entry name" value="6-PGluconate_DH-like_C_sf"/>
</dbReference>
<evidence type="ECO:0000256" key="4">
    <source>
        <dbReference type="ARBA" id="ARBA00023002"/>
    </source>
</evidence>